<protein>
    <recommendedName>
        <fullName evidence="5">Copper resistance protein D domain-containing protein</fullName>
    </recommendedName>
</protein>
<feature type="signal peptide" evidence="2">
    <location>
        <begin position="1"/>
        <end position="19"/>
    </location>
</feature>
<accession>A0ABS6ZG92</accession>
<keyword evidence="4" id="KW-1185">Reference proteome</keyword>
<evidence type="ECO:0008006" key="5">
    <source>
        <dbReference type="Google" id="ProtNLM"/>
    </source>
</evidence>
<keyword evidence="1" id="KW-0812">Transmembrane</keyword>
<keyword evidence="1" id="KW-0472">Membrane</keyword>
<dbReference type="Proteomes" id="UP000812013">
    <property type="component" value="Unassembled WGS sequence"/>
</dbReference>
<organism evidence="3 4">
    <name type="scientific">Streptomyces bambusae</name>
    <dbReference type="NCBI Taxonomy" id="1550616"/>
    <lineage>
        <taxon>Bacteria</taxon>
        <taxon>Bacillati</taxon>
        <taxon>Actinomycetota</taxon>
        <taxon>Actinomycetes</taxon>
        <taxon>Kitasatosporales</taxon>
        <taxon>Streptomycetaceae</taxon>
        <taxon>Streptomyces</taxon>
    </lineage>
</organism>
<keyword evidence="1" id="KW-1133">Transmembrane helix</keyword>
<feature type="transmembrane region" description="Helical" evidence="1">
    <location>
        <begin position="136"/>
        <end position="155"/>
    </location>
</feature>
<feature type="transmembrane region" description="Helical" evidence="1">
    <location>
        <begin position="34"/>
        <end position="58"/>
    </location>
</feature>
<feature type="chain" id="PRO_5045290706" description="Copper resistance protein D domain-containing protein" evidence="2">
    <location>
        <begin position="20"/>
        <end position="205"/>
    </location>
</feature>
<gene>
    <name evidence="3" type="ORF">GPJ59_34290</name>
</gene>
<dbReference type="RefSeq" id="WP_219671907.1">
    <property type="nucleotide sequence ID" value="NZ_WTFF01000480.1"/>
</dbReference>
<comment type="caution">
    <text evidence="3">The sequence shown here is derived from an EMBL/GenBank/DDBJ whole genome shotgun (WGS) entry which is preliminary data.</text>
</comment>
<feature type="transmembrane region" description="Helical" evidence="1">
    <location>
        <begin position="70"/>
        <end position="94"/>
    </location>
</feature>
<evidence type="ECO:0000256" key="2">
    <source>
        <dbReference type="SAM" id="SignalP"/>
    </source>
</evidence>
<evidence type="ECO:0000313" key="4">
    <source>
        <dbReference type="Proteomes" id="UP000812013"/>
    </source>
</evidence>
<evidence type="ECO:0000256" key="1">
    <source>
        <dbReference type="SAM" id="Phobius"/>
    </source>
</evidence>
<evidence type="ECO:0000313" key="3">
    <source>
        <dbReference type="EMBL" id="MBW5486776.1"/>
    </source>
</evidence>
<reference evidence="3 4" key="1">
    <citation type="submission" date="2019-12" db="EMBL/GenBank/DDBJ databases">
        <title>Genome sequence of Streptomyces bambusae.</title>
        <authorList>
            <person name="Bansal K."/>
            <person name="Choksket S."/>
            <person name="Korpole S."/>
            <person name="Patil P.B."/>
        </authorList>
    </citation>
    <scope>NUCLEOTIDE SEQUENCE [LARGE SCALE GENOMIC DNA]</scope>
    <source>
        <strain evidence="3 4">SK60</strain>
    </source>
</reference>
<sequence>MPRSALLAAPSPSPLPASAPPAAGAVPAAAPTPLWMLAGLGVVASAFIGAACWMSGHLHADAALQTAARFVHVAALVVGLGSVLAVDWFALLWVSGRRPLADTLSTACALQVPIWGGLTGLVVSGLFLRPDLGSPLTLVKLGLVLAVMVNGLYAHRLGQLLERRRTPEVPHEVPRGLLVRSGIAAAVSQTGWWGATVIGFLNSQS</sequence>
<keyword evidence="2" id="KW-0732">Signal</keyword>
<name>A0ABS6ZG92_9ACTN</name>
<proteinExistence type="predicted"/>
<dbReference type="EMBL" id="WTFF01000480">
    <property type="protein sequence ID" value="MBW5486776.1"/>
    <property type="molecule type" value="Genomic_DNA"/>
</dbReference>